<accession>A0A176WHJ3</accession>
<protein>
    <submittedName>
        <fullName evidence="2">Uncharacterized protein</fullName>
    </submittedName>
</protein>
<dbReference type="Proteomes" id="UP000077202">
    <property type="component" value="Unassembled WGS sequence"/>
</dbReference>
<proteinExistence type="predicted"/>
<evidence type="ECO:0000313" key="3">
    <source>
        <dbReference type="Proteomes" id="UP000077202"/>
    </source>
</evidence>
<reference evidence="2" key="1">
    <citation type="submission" date="2016-03" db="EMBL/GenBank/DDBJ databases">
        <title>Mechanisms controlling the formation of the plant cell surface in tip-growing cells are functionally conserved among land plants.</title>
        <authorList>
            <person name="Honkanen S."/>
            <person name="Jones V.A."/>
            <person name="Morieri G."/>
            <person name="Champion C."/>
            <person name="Hetherington A.J."/>
            <person name="Kelly S."/>
            <person name="Saint-Marcoux D."/>
            <person name="Proust H."/>
            <person name="Prescott H."/>
            <person name="Dolan L."/>
        </authorList>
    </citation>
    <scope>NUCLEOTIDE SEQUENCE [LARGE SCALE GENOMIC DNA]</scope>
    <source>
        <tissue evidence="2">Whole gametophyte</tissue>
    </source>
</reference>
<comment type="caution">
    <text evidence="2">The sequence shown here is derived from an EMBL/GenBank/DDBJ whole genome shotgun (WGS) entry which is preliminary data.</text>
</comment>
<organism evidence="2 3">
    <name type="scientific">Marchantia polymorpha subsp. ruderalis</name>
    <dbReference type="NCBI Taxonomy" id="1480154"/>
    <lineage>
        <taxon>Eukaryota</taxon>
        <taxon>Viridiplantae</taxon>
        <taxon>Streptophyta</taxon>
        <taxon>Embryophyta</taxon>
        <taxon>Marchantiophyta</taxon>
        <taxon>Marchantiopsida</taxon>
        <taxon>Marchantiidae</taxon>
        <taxon>Marchantiales</taxon>
        <taxon>Marchantiaceae</taxon>
        <taxon>Marchantia</taxon>
    </lineage>
</organism>
<dbReference type="AlphaFoldDB" id="A0A176WHJ3"/>
<dbReference type="EMBL" id="LVLJ01000748">
    <property type="protein sequence ID" value="OAE32710.1"/>
    <property type="molecule type" value="Genomic_DNA"/>
</dbReference>
<feature type="region of interest" description="Disordered" evidence="1">
    <location>
        <begin position="1"/>
        <end position="32"/>
    </location>
</feature>
<gene>
    <name evidence="2" type="ORF">AXG93_4085s1330</name>
</gene>
<feature type="region of interest" description="Disordered" evidence="1">
    <location>
        <begin position="90"/>
        <end position="132"/>
    </location>
</feature>
<sequence length="222" mass="23898">MPGVAVSSPHSTPPPRDSIELRPGRPECKGGACGSGDDISLTLNLSLDRWWEMYHRPLLGEIAAMAFAQGTRSTVAQRAAALAASPIDGVPSLSSRGPQQPNVVRNRRGRRVTSAASEPSGLRTRPTNKADDDCCSREGFRMRIRASLPSRVPISKVALSASTPITYYSSAVEVRPCDFWISEIKNRELLIEANPVQAAAAAESCGMTCIAVKLQRQRAELS</sequence>
<keyword evidence="3" id="KW-1185">Reference proteome</keyword>
<feature type="compositionally biased region" description="Basic and acidic residues" evidence="1">
    <location>
        <begin position="17"/>
        <end position="28"/>
    </location>
</feature>
<evidence type="ECO:0000256" key="1">
    <source>
        <dbReference type="SAM" id="MobiDB-lite"/>
    </source>
</evidence>
<name>A0A176WHJ3_MARPO</name>
<feature type="compositionally biased region" description="Polar residues" evidence="1">
    <location>
        <begin position="92"/>
        <end position="101"/>
    </location>
</feature>
<evidence type="ECO:0000313" key="2">
    <source>
        <dbReference type="EMBL" id="OAE32710.1"/>
    </source>
</evidence>